<keyword evidence="7" id="KW-1185">Reference proteome</keyword>
<keyword evidence="4" id="KW-0804">Transcription</keyword>
<dbReference type="InterPro" id="IPR009668">
    <property type="entry name" value="RNA_pol-assoc_fac_A49-like"/>
</dbReference>
<dbReference type="GO" id="GO:0005730">
    <property type="term" value="C:nucleolus"/>
    <property type="evidence" value="ECO:0007669"/>
    <property type="project" value="UniProtKB-SubCell"/>
</dbReference>
<dbReference type="GO" id="GO:0000428">
    <property type="term" value="C:DNA-directed RNA polymerase complex"/>
    <property type="evidence" value="ECO:0007669"/>
    <property type="project" value="UniProtKB-KW"/>
</dbReference>
<evidence type="ECO:0000256" key="2">
    <source>
        <dbReference type="ARBA" id="ARBA00009430"/>
    </source>
</evidence>
<dbReference type="PANTHER" id="PTHR14440">
    <property type="entry name" value="DNA-DIRECTED RNA POLYMERASE I SUBUNIT RPA49"/>
    <property type="match status" value="1"/>
</dbReference>
<comment type="similarity">
    <text evidence="2">Belongs to the eukaryotic RPA49/POLR1E RNA polymerase subunit family.</text>
</comment>
<reference evidence="6" key="1">
    <citation type="submission" date="2023-03" db="EMBL/GenBank/DDBJ databases">
        <title>Massive genome expansion in bonnet fungi (Mycena s.s.) driven by repeated elements and novel gene families across ecological guilds.</title>
        <authorList>
            <consortium name="Lawrence Berkeley National Laboratory"/>
            <person name="Harder C.B."/>
            <person name="Miyauchi S."/>
            <person name="Viragh M."/>
            <person name="Kuo A."/>
            <person name="Thoen E."/>
            <person name="Andreopoulos B."/>
            <person name="Lu D."/>
            <person name="Skrede I."/>
            <person name="Drula E."/>
            <person name="Henrissat B."/>
            <person name="Morin E."/>
            <person name="Kohler A."/>
            <person name="Barry K."/>
            <person name="LaButti K."/>
            <person name="Morin E."/>
            <person name="Salamov A."/>
            <person name="Lipzen A."/>
            <person name="Mereny Z."/>
            <person name="Hegedus B."/>
            <person name="Baldrian P."/>
            <person name="Stursova M."/>
            <person name="Weitz H."/>
            <person name="Taylor A."/>
            <person name="Grigoriev I.V."/>
            <person name="Nagy L.G."/>
            <person name="Martin F."/>
            <person name="Kauserud H."/>
        </authorList>
    </citation>
    <scope>NUCLEOTIDE SEQUENCE</scope>
    <source>
        <strain evidence="6">9144</strain>
    </source>
</reference>
<keyword evidence="3" id="KW-0240">DNA-directed RNA polymerase</keyword>
<feature type="non-terminal residue" evidence="6">
    <location>
        <position position="318"/>
    </location>
</feature>
<dbReference type="AlphaFoldDB" id="A0AAD6YKV7"/>
<evidence type="ECO:0000256" key="3">
    <source>
        <dbReference type="ARBA" id="ARBA00022478"/>
    </source>
</evidence>
<dbReference type="GO" id="GO:0003677">
    <property type="term" value="F:DNA binding"/>
    <property type="evidence" value="ECO:0007669"/>
    <property type="project" value="InterPro"/>
</dbReference>
<evidence type="ECO:0000313" key="6">
    <source>
        <dbReference type="EMBL" id="KAJ7222361.1"/>
    </source>
</evidence>
<evidence type="ECO:0000313" key="7">
    <source>
        <dbReference type="Proteomes" id="UP001219525"/>
    </source>
</evidence>
<sequence length="318" mass="35664">RPHTSRHALPSVKHLAQKKPRLAIRARERNRVDVGAMEGVMDFVMDKGIDKAADHEGLMTTEEAKELADNSRPVPPFSLTATDPSDVYPLHGIIPETEWKSLTVSALYEAGSAHNRKQILPFRGSDWVNTRLESIMQQTEKDKKRSLPRTTPQLDLLLLSHMLALCLRIDNYAADHALITRDLSLATEKITALDALSDEKDAKIKTFSKEYIAKVTSSAVDTPNSIKGADVEMTEMTVEETIDMESARARTMRIWKQRKYRLKGRANRPPMPTRPQTYQCTPPYTPYCATATAKQSRRRPSAGVVKQMDKLNGVSVVA</sequence>
<dbReference type="Pfam" id="PF06870">
    <property type="entry name" value="RNA_pol_I_A49"/>
    <property type="match status" value="1"/>
</dbReference>
<gene>
    <name evidence="6" type="ORF">GGX14DRAFT_663401</name>
</gene>
<evidence type="ECO:0000256" key="1">
    <source>
        <dbReference type="ARBA" id="ARBA00004604"/>
    </source>
</evidence>
<name>A0AAD6YKV7_9AGAR</name>
<keyword evidence="5" id="KW-0539">Nucleus</keyword>
<proteinExistence type="inferred from homology"/>
<dbReference type="Proteomes" id="UP001219525">
    <property type="component" value="Unassembled WGS sequence"/>
</dbReference>
<evidence type="ECO:0000256" key="4">
    <source>
        <dbReference type="ARBA" id="ARBA00023163"/>
    </source>
</evidence>
<protein>
    <submittedName>
        <fullName evidence="6">A49-like RNA polymerase I associated factor-domain-containing protein</fullName>
    </submittedName>
</protein>
<accession>A0AAD6YKV7</accession>
<comment type="subcellular location">
    <subcellularLocation>
        <location evidence="1">Nucleus</location>
        <location evidence="1">Nucleolus</location>
    </subcellularLocation>
</comment>
<dbReference type="GO" id="GO:0006351">
    <property type="term" value="P:DNA-templated transcription"/>
    <property type="evidence" value="ECO:0007669"/>
    <property type="project" value="InterPro"/>
</dbReference>
<comment type="caution">
    <text evidence="6">The sequence shown here is derived from an EMBL/GenBank/DDBJ whole genome shotgun (WGS) entry which is preliminary data.</text>
</comment>
<evidence type="ECO:0000256" key="5">
    <source>
        <dbReference type="ARBA" id="ARBA00023242"/>
    </source>
</evidence>
<organism evidence="6 7">
    <name type="scientific">Mycena pura</name>
    <dbReference type="NCBI Taxonomy" id="153505"/>
    <lineage>
        <taxon>Eukaryota</taxon>
        <taxon>Fungi</taxon>
        <taxon>Dikarya</taxon>
        <taxon>Basidiomycota</taxon>
        <taxon>Agaricomycotina</taxon>
        <taxon>Agaricomycetes</taxon>
        <taxon>Agaricomycetidae</taxon>
        <taxon>Agaricales</taxon>
        <taxon>Marasmiineae</taxon>
        <taxon>Mycenaceae</taxon>
        <taxon>Mycena</taxon>
    </lineage>
</organism>
<dbReference type="EMBL" id="JARJCW010000007">
    <property type="protein sequence ID" value="KAJ7222361.1"/>
    <property type="molecule type" value="Genomic_DNA"/>
</dbReference>